<evidence type="ECO:0000256" key="1">
    <source>
        <dbReference type="SAM" id="MobiDB-lite"/>
    </source>
</evidence>
<dbReference type="GeneTree" id="ENSGT00660000097440"/>
<organism evidence="2 3">
    <name type="scientific">Ciona savignyi</name>
    <name type="common">Pacific transparent sea squirt</name>
    <dbReference type="NCBI Taxonomy" id="51511"/>
    <lineage>
        <taxon>Eukaryota</taxon>
        <taxon>Metazoa</taxon>
        <taxon>Chordata</taxon>
        <taxon>Tunicata</taxon>
        <taxon>Ascidiacea</taxon>
        <taxon>Phlebobranchia</taxon>
        <taxon>Cionidae</taxon>
        <taxon>Ciona</taxon>
    </lineage>
</organism>
<sequence>MKLALEAQYPTIMILLFKFSGDFLSLKSNPESENSSSILGTLTTTVKLLQDYLSTCKEEIYSNTSHSDIEALHKDQSTDVGLNLPIPETILNINTSVIERLVLCTEMFSICVLLVCRLKSVVSEVKMNAQRKKRRKKGKQATTLSLPTWVADYHASVASFSDIGGQLVSGVSRIKTDVETSMLDVGKLKLDNGTEQGSDSQTEHEKPEHEKAENIANSTNTVNDGIYKRITNNALDSYIVSCKQLLFVLEGRMKNLKEAAKV</sequence>
<reference evidence="2" key="2">
    <citation type="submission" date="2025-08" db="UniProtKB">
        <authorList>
            <consortium name="Ensembl"/>
        </authorList>
    </citation>
    <scope>IDENTIFICATION</scope>
</reference>
<proteinExistence type="predicted"/>
<feature type="region of interest" description="Disordered" evidence="1">
    <location>
        <begin position="190"/>
        <end position="211"/>
    </location>
</feature>
<dbReference type="HOGENOM" id="CLU_1061554_0_0_1"/>
<feature type="compositionally biased region" description="Basic and acidic residues" evidence="1">
    <location>
        <begin position="201"/>
        <end position="211"/>
    </location>
</feature>
<accession>H2YMS2</accession>
<evidence type="ECO:0000313" key="3">
    <source>
        <dbReference type="Proteomes" id="UP000007875"/>
    </source>
</evidence>
<name>H2YMS2_CIOSA</name>
<dbReference type="InParanoid" id="H2YMS2"/>
<dbReference type="AlphaFoldDB" id="H2YMS2"/>
<reference evidence="2" key="3">
    <citation type="submission" date="2025-09" db="UniProtKB">
        <authorList>
            <consortium name="Ensembl"/>
        </authorList>
    </citation>
    <scope>IDENTIFICATION</scope>
</reference>
<protein>
    <submittedName>
        <fullName evidence="2">Uncharacterized protein</fullName>
    </submittedName>
</protein>
<reference evidence="3" key="1">
    <citation type="submission" date="2003-08" db="EMBL/GenBank/DDBJ databases">
        <authorList>
            <person name="Birren B."/>
            <person name="Nusbaum C."/>
            <person name="Abebe A."/>
            <person name="Abouelleil A."/>
            <person name="Adekoya E."/>
            <person name="Ait-zahra M."/>
            <person name="Allen N."/>
            <person name="Allen T."/>
            <person name="An P."/>
            <person name="Anderson M."/>
            <person name="Anderson S."/>
            <person name="Arachchi H."/>
            <person name="Armbruster J."/>
            <person name="Bachantsang P."/>
            <person name="Baldwin J."/>
            <person name="Barry A."/>
            <person name="Bayul T."/>
            <person name="Blitshsteyn B."/>
            <person name="Bloom T."/>
            <person name="Blye J."/>
            <person name="Boguslavskiy L."/>
            <person name="Borowsky M."/>
            <person name="Boukhgalter B."/>
            <person name="Brunache A."/>
            <person name="Butler J."/>
            <person name="Calixte N."/>
            <person name="Calvo S."/>
            <person name="Camarata J."/>
            <person name="Campo K."/>
            <person name="Chang J."/>
            <person name="Cheshatsang Y."/>
            <person name="Citroen M."/>
            <person name="Collymore A."/>
            <person name="Considine T."/>
            <person name="Cook A."/>
            <person name="Cooke P."/>
            <person name="Corum B."/>
            <person name="Cuomo C."/>
            <person name="David R."/>
            <person name="Dawoe T."/>
            <person name="Degray S."/>
            <person name="Dodge S."/>
            <person name="Dooley K."/>
            <person name="Dorje P."/>
            <person name="Dorjee K."/>
            <person name="Dorris L."/>
            <person name="Duffey N."/>
            <person name="Dupes A."/>
            <person name="Elkins T."/>
            <person name="Engels R."/>
            <person name="Erickson J."/>
            <person name="Farina A."/>
            <person name="Faro S."/>
            <person name="Ferreira P."/>
            <person name="Fischer H."/>
            <person name="Fitzgerald M."/>
            <person name="Foley K."/>
            <person name="Gage D."/>
            <person name="Galagan J."/>
            <person name="Gearin G."/>
            <person name="Gnerre S."/>
            <person name="Gnirke A."/>
            <person name="Goyette A."/>
            <person name="Graham J."/>
            <person name="Grandbois E."/>
            <person name="Gyaltsen K."/>
            <person name="Hafez N."/>
            <person name="Hagopian D."/>
            <person name="Hagos B."/>
            <person name="Hall J."/>
            <person name="Hatcher B."/>
            <person name="Heller A."/>
            <person name="Higgins H."/>
            <person name="Honan T."/>
            <person name="Horn A."/>
            <person name="Houde N."/>
            <person name="Hughes L."/>
            <person name="Hulme W."/>
            <person name="Husby E."/>
            <person name="Iliev I."/>
            <person name="Jaffe D."/>
            <person name="Jones C."/>
            <person name="Kamal M."/>
            <person name="Kamat A."/>
            <person name="Kamvysselis M."/>
            <person name="Karlsson E."/>
            <person name="Kells C."/>
            <person name="Kieu A."/>
            <person name="Kisner P."/>
            <person name="Kodira C."/>
            <person name="Kulbokas E."/>
            <person name="Labutti K."/>
            <person name="Lama D."/>
            <person name="Landers T."/>
            <person name="Leger J."/>
            <person name="Levine S."/>
            <person name="Lewis D."/>
            <person name="Lewis T."/>
            <person name="Lindblad-toh K."/>
            <person name="Liu X."/>
            <person name="Lokyitsang T."/>
            <person name="Lokyitsang Y."/>
            <person name="Lucien O."/>
            <person name="Lui A."/>
            <person name="Ma L.J."/>
            <person name="Mabbitt R."/>
            <person name="Macdonald J."/>
            <person name="Maclean C."/>
            <person name="Major J."/>
            <person name="Manning J."/>
            <person name="Marabella R."/>
            <person name="Maru K."/>
            <person name="Matthews C."/>
            <person name="Mauceli E."/>
            <person name="Mccarthy M."/>
            <person name="Mcdonough S."/>
            <person name="Mcghee T."/>
            <person name="Meldrim J."/>
            <person name="Meneus L."/>
            <person name="Mesirov J."/>
            <person name="Mihalev A."/>
            <person name="Mihova T."/>
            <person name="Mikkelsen T."/>
            <person name="Mlenga V."/>
            <person name="Moru K."/>
            <person name="Mozes J."/>
            <person name="Mulrain L."/>
            <person name="Munson G."/>
            <person name="Naylor J."/>
            <person name="Newes C."/>
            <person name="Nguyen C."/>
            <person name="Nguyen N."/>
            <person name="Nguyen T."/>
            <person name="Nicol R."/>
            <person name="Nielsen C."/>
            <person name="Nizzari M."/>
            <person name="Norbu C."/>
            <person name="Norbu N."/>
            <person name="O'donnell P."/>
            <person name="Okoawo O."/>
            <person name="O'leary S."/>
            <person name="Omotosho B."/>
            <person name="O'neill K."/>
            <person name="Osman S."/>
            <person name="Parker S."/>
            <person name="Perrin D."/>
            <person name="Phunkhang P."/>
            <person name="Piqani B."/>
            <person name="Purcell S."/>
            <person name="Rachupka T."/>
            <person name="Ramasamy U."/>
            <person name="Rameau R."/>
            <person name="Ray V."/>
            <person name="Raymond C."/>
            <person name="Retta R."/>
            <person name="Richardson S."/>
            <person name="Rise C."/>
            <person name="Rodriguez J."/>
            <person name="Rogers J."/>
            <person name="Rogov P."/>
            <person name="Rutman M."/>
            <person name="Schupbach R."/>
            <person name="Seaman C."/>
            <person name="Settipalli S."/>
            <person name="Sharpe T."/>
            <person name="Sheridan J."/>
            <person name="Sherpa N."/>
            <person name="Shi J."/>
            <person name="Smirnov S."/>
            <person name="Smith C."/>
            <person name="Sougnez C."/>
            <person name="Spencer B."/>
            <person name="Stalker J."/>
            <person name="Stange-thomann N."/>
            <person name="Stavropoulos S."/>
            <person name="Stetson K."/>
            <person name="Stone C."/>
            <person name="Stone S."/>
            <person name="Stubbs M."/>
            <person name="Talamas J."/>
            <person name="Tchuinga P."/>
            <person name="Tenzing P."/>
            <person name="Tesfaye S."/>
            <person name="Theodore J."/>
            <person name="Thoulutsang Y."/>
            <person name="Topham K."/>
            <person name="Towey S."/>
            <person name="Tsamla T."/>
            <person name="Tsomo N."/>
            <person name="Vallee D."/>
            <person name="Vassiliev H."/>
            <person name="Venkataraman V."/>
            <person name="Vinson J."/>
            <person name="Vo A."/>
            <person name="Wade C."/>
            <person name="Wang S."/>
            <person name="Wangchuk T."/>
            <person name="Wangdi T."/>
            <person name="Whittaker C."/>
            <person name="Wilkinson J."/>
            <person name="Wu Y."/>
            <person name="Wyman D."/>
            <person name="Yadav S."/>
            <person name="Yang S."/>
            <person name="Yang X."/>
            <person name="Yeager S."/>
            <person name="Yee E."/>
            <person name="Young G."/>
            <person name="Zainoun J."/>
            <person name="Zembeck L."/>
            <person name="Zimmer A."/>
            <person name="Zody M."/>
            <person name="Lander E."/>
        </authorList>
    </citation>
    <scope>NUCLEOTIDE SEQUENCE [LARGE SCALE GENOMIC DNA]</scope>
</reference>
<dbReference type="Proteomes" id="UP000007875">
    <property type="component" value="Unassembled WGS sequence"/>
</dbReference>
<dbReference type="Ensembl" id="ENSCSAVT00000006708.1">
    <property type="protein sequence ID" value="ENSCSAVP00000006624.1"/>
    <property type="gene ID" value="ENSCSAVG00000003972.1"/>
</dbReference>
<keyword evidence="3" id="KW-1185">Reference proteome</keyword>
<evidence type="ECO:0000313" key="2">
    <source>
        <dbReference type="Ensembl" id="ENSCSAVP00000006624.1"/>
    </source>
</evidence>